<evidence type="ECO:0000256" key="7">
    <source>
        <dbReference type="SAM" id="Coils"/>
    </source>
</evidence>
<accession>A0A0S2KEG6</accession>
<dbReference type="InterPro" id="IPR000796">
    <property type="entry name" value="Asp_trans"/>
</dbReference>
<dbReference type="PRINTS" id="PR00799">
    <property type="entry name" value="TRANSAMINASE"/>
</dbReference>
<feature type="domain" description="Aminotransferase class I/classII large" evidence="8">
    <location>
        <begin position="27"/>
        <end position="392"/>
    </location>
</feature>
<evidence type="ECO:0000313" key="10">
    <source>
        <dbReference type="Proteomes" id="UP000065641"/>
    </source>
</evidence>
<dbReference type="GO" id="GO:0030170">
    <property type="term" value="F:pyridoxal phosphate binding"/>
    <property type="evidence" value="ECO:0007669"/>
    <property type="project" value="InterPro"/>
</dbReference>
<dbReference type="GO" id="GO:0004838">
    <property type="term" value="F:L-tyrosine-2-oxoglutarate transaminase activity"/>
    <property type="evidence" value="ECO:0007669"/>
    <property type="project" value="TreeGrafter"/>
</dbReference>
<dbReference type="CDD" id="cd00609">
    <property type="entry name" value="AAT_like"/>
    <property type="match status" value="1"/>
</dbReference>
<evidence type="ECO:0000313" key="9">
    <source>
        <dbReference type="EMBL" id="ALO46715.1"/>
    </source>
</evidence>
<dbReference type="PANTHER" id="PTHR11879">
    <property type="entry name" value="ASPARTATE AMINOTRANSFERASE"/>
    <property type="match status" value="1"/>
</dbReference>
<dbReference type="GO" id="GO:0042802">
    <property type="term" value="F:identical protein binding"/>
    <property type="evidence" value="ECO:0007669"/>
    <property type="project" value="TreeGrafter"/>
</dbReference>
<evidence type="ECO:0000256" key="6">
    <source>
        <dbReference type="ARBA" id="ARBA00022898"/>
    </source>
</evidence>
<protein>
    <submittedName>
        <fullName evidence="9">Aromatic amino acid aminotransferase</fullName>
    </submittedName>
</protein>
<evidence type="ECO:0000256" key="5">
    <source>
        <dbReference type="ARBA" id="ARBA00022679"/>
    </source>
</evidence>
<gene>
    <name evidence="9" type="ORF">PS2015_2076</name>
</gene>
<dbReference type="KEGG" id="pspi:PS2015_2076"/>
<keyword evidence="10" id="KW-1185">Reference proteome</keyword>
<dbReference type="InterPro" id="IPR015424">
    <property type="entry name" value="PyrdxlP-dep_Trfase"/>
</dbReference>
<dbReference type="InterPro" id="IPR015421">
    <property type="entry name" value="PyrdxlP-dep_Trfase_major"/>
</dbReference>
<dbReference type="Pfam" id="PF00155">
    <property type="entry name" value="Aminotran_1_2"/>
    <property type="match status" value="1"/>
</dbReference>
<comment type="subunit">
    <text evidence="3">Homodimer.</text>
</comment>
<dbReference type="Gene3D" id="3.90.1150.10">
    <property type="entry name" value="Aspartate Aminotransferase, domain 1"/>
    <property type="match status" value="1"/>
</dbReference>
<dbReference type="GO" id="GO:0004069">
    <property type="term" value="F:L-aspartate:2-oxoglutarate aminotransferase activity"/>
    <property type="evidence" value="ECO:0007669"/>
    <property type="project" value="TreeGrafter"/>
</dbReference>
<dbReference type="OrthoDB" id="9766445at2"/>
<feature type="coiled-coil region" evidence="7">
    <location>
        <begin position="304"/>
        <end position="331"/>
    </location>
</feature>
<evidence type="ECO:0000256" key="3">
    <source>
        <dbReference type="ARBA" id="ARBA00011738"/>
    </source>
</evidence>
<dbReference type="InterPro" id="IPR004839">
    <property type="entry name" value="Aminotransferase_I/II_large"/>
</dbReference>
<proteinExistence type="inferred from homology"/>
<dbReference type="STRING" id="1249552.PS2015_2076"/>
<dbReference type="NCBIfam" id="NF006719">
    <property type="entry name" value="PRK09257.1"/>
    <property type="match status" value="1"/>
</dbReference>
<dbReference type="GO" id="GO:0033585">
    <property type="term" value="P:L-phenylalanine biosynthetic process from chorismate via phenylpyruvate"/>
    <property type="evidence" value="ECO:0007669"/>
    <property type="project" value="TreeGrafter"/>
</dbReference>
<comment type="cofactor">
    <cofactor evidence="1">
        <name>pyridoxal 5'-phosphate</name>
        <dbReference type="ChEBI" id="CHEBI:597326"/>
    </cofactor>
</comment>
<dbReference type="RefSeq" id="WP_058022179.1">
    <property type="nucleotide sequence ID" value="NZ_CP013189.1"/>
</dbReference>
<evidence type="ECO:0000259" key="8">
    <source>
        <dbReference type="Pfam" id="PF00155"/>
    </source>
</evidence>
<dbReference type="PATRIC" id="fig|1249552.3.peg.2088"/>
<dbReference type="EMBL" id="CP013189">
    <property type="protein sequence ID" value="ALO46715.1"/>
    <property type="molecule type" value="Genomic_DNA"/>
</dbReference>
<evidence type="ECO:0000256" key="4">
    <source>
        <dbReference type="ARBA" id="ARBA00022576"/>
    </source>
</evidence>
<dbReference type="InterPro" id="IPR015422">
    <property type="entry name" value="PyrdxlP-dep_Trfase_small"/>
</dbReference>
<evidence type="ECO:0000256" key="2">
    <source>
        <dbReference type="ARBA" id="ARBA00007441"/>
    </source>
</evidence>
<keyword evidence="5 9" id="KW-0808">Transferase</keyword>
<dbReference type="PANTHER" id="PTHR11879:SF22">
    <property type="entry name" value="ASPARTATE AMINOTRANSFERASE, MITOCHONDRIAL"/>
    <property type="match status" value="1"/>
</dbReference>
<organism evidence="9 10">
    <name type="scientific">Pseudohongiella spirulinae</name>
    <dbReference type="NCBI Taxonomy" id="1249552"/>
    <lineage>
        <taxon>Bacteria</taxon>
        <taxon>Pseudomonadati</taxon>
        <taxon>Pseudomonadota</taxon>
        <taxon>Gammaproteobacteria</taxon>
        <taxon>Pseudomonadales</taxon>
        <taxon>Pseudohongiellaceae</taxon>
        <taxon>Pseudohongiella</taxon>
    </lineage>
</organism>
<keyword evidence="7" id="KW-0175">Coiled coil</keyword>
<name>A0A0S2KEG6_9GAMM</name>
<sequence>MFENIKNLPADPILGLMAAYRKDNNPHKVDLGVGVYKDEEGRTPVMRAVKAAEHHLLATQDSKTYVAPAGQDSFNHHIANLVFGKRLNTELGGRRVTFQTPGGCGGLRLAAEFVQKVRPGARILVSDPTWANHIPLLGDAGLRIETYPYYDKVNHGIRFDQMMDALSKAGSDDLVLLHGCCHNPCGADLTQQQWQAVTELALQNGFTPFIDMAYQGLGDGLDEDAYGVRLMAESLSELIVVSSCSKNFGLYRERTGALSLITGTQNATAAAASQIAATARGMYSMPPDHGAAVVATILEDQALNNDWQAELQQVRSRINDLRGALVKAIAEQGVDQDFSFIQAEKGMFSFLGLSVDQVHRLVNDYSIYLVDSSRINIAGINHNNLPYLASSIATVLKD</sequence>
<comment type="similarity">
    <text evidence="2">Belongs to the class-I pyridoxal-phosphate-dependent aminotransferase family.</text>
</comment>
<dbReference type="AlphaFoldDB" id="A0A0S2KEG6"/>
<reference evidence="9 10" key="1">
    <citation type="submission" date="2015-11" db="EMBL/GenBank/DDBJ databases">
        <authorList>
            <person name="Zhang Y."/>
            <person name="Guo Z."/>
        </authorList>
    </citation>
    <scope>NUCLEOTIDE SEQUENCE [LARGE SCALE GENOMIC DNA]</scope>
    <source>
        <strain evidence="9 10">KCTC 32221</strain>
    </source>
</reference>
<dbReference type="SUPFAM" id="SSF53383">
    <property type="entry name" value="PLP-dependent transferases"/>
    <property type="match status" value="1"/>
</dbReference>
<dbReference type="Proteomes" id="UP000065641">
    <property type="component" value="Chromosome"/>
</dbReference>
<keyword evidence="4 9" id="KW-0032">Aminotransferase</keyword>
<dbReference type="FunFam" id="3.40.640.10:FF:000066">
    <property type="entry name" value="Aspartate aminotransferase"/>
    <property type="match status" value="1"/>
</dbReference>
<dbReference type="Gene3D" id="3.40.640.10">
    <property type="entry name" value="Type I PLP-dependent aspartate aminotransferase-like (Major domain)"/>
    <property type="match status" value="1"/>
</dbReference>
<evidence type="ECO:0000256" key="1">
    <source>
        <dbReference type="ARBA" id="ARBA00001933"/>
    </source>
</evidence>
<keyword evidence="6" id="KW-0663">Pyridoxal phosphate</keyword>
<dbReference type="GO" id="GO:0005829">
    <property type="term" value="C:cytosol"/>
    <property type="evidence" value="ECO:0007669"/>
    <property type="project" value="TreeGrafter"/>
</dbReference>